<dbReference type="GO" id="GO:0008961">
    <property type="term" value="F:phosphatidylglycerol-prolipoprotein diacylglyceryl transferase activity"/>
    <property type="evidence" value="ECO:0007669"/>
    <property type="project" value="InterPro"/>
</dbReference>
<gene>
    <name evidence="9" type="ORF">FOZ61_005251</name>
</gene>
<dbReference type="EMBL" id="JABAHT010000293">
    <property type="protein sequence ID" value="KAF4658833.1"/>
    <property type="molecule type" value="Genomic_DNA"/>
</dbReference>
<dbReference type="GO" id="GO:0005886">
    <property type="term" value="C:plasma membrane"/>
    <property type="evidence" value="ECO:0007669"/>
    <property type="project" value="InterPro"/>
</dbReference>
<dbReference type="SMART" id="SM00516">
    <property type="entry name" value="SEC14"/>
    <property type="match status" value="1"/>
</dbReference>
<keyword evidence="4 7" id="KW-1133">Transmembrane helix</keyword>
<feature type="transmembrane region" description="Helical" evidence="7">
    <location>
        <begin position="545"/>
        <end position="563"/>
    </location>
</feature>
<reference evidence="9 10" key="1">
    <citation type="submission" date="2020-04" db="EMBL/GenBank/DDBJ databases">
        <title>Perkinsus olseni comparative genomics.</title>
        <authorList>
            <person name="Bogema D.R."/>
        </authorList>
    </citation>
    <scope>NUCLEOTIDE SEQUENCE [LARGE SCALE GENOMIC DNA]</scope>
    <source>
        <strain evidence="9">ATCC PRA-179</strain>
    </source>
</reference>
<evidence type="ECO:0000259" key="8">
    <source>
        <dbReference type="PROSITE" id="PS50191"/>
    </source>
</evidence>
<protein>
    <recommendedName>
        <fullName evidence="8">CRAL-TRIO domain-containing protein</fullName>
    </recommendedName>
</protein>
<dbReference type="InterPro" id="IPR036865">
    <property type="entry name" value="CRAL-TRIO_dom_sf"/>
</dbReference>
<dbReference type="PANTHER" id="PTHR30589:SF0">
    <property type="entry name" value="PHOSPHATIDYLGLYCEROL--PROLIPOPROTEIN DIACYLGLYCERYL TRANSFERASE"/>
    <property type="match status" value="1"/>
</dbReference>
<keyword evidence="2" id="KW-0808">Transferase</keyword>
<name>A0A7J6LI46_PEROL</name>
<dbReference type="AlphaFoldDB" id="A0A7J6LI46"/>
<evidence type="ECO:0000256" key="4">
    <source>
        <dbReference type="ARBA" id="ARBA00022989"/>
    </source>
</evidence>
<feature type="transmembrane region" description="Helical" evidence="7">
    <location>
        <begin position="777"/>
        <end position="796"/>
    </location>
</feature>
<evidence type="ECO:0000313" key="10">
    <source>
        <dbReference type="Proteomes" id="UP000570595"/>
    </source>
</evidence>
<organism evidence="9 10">
    <name type="scientific">Perkinsus olseni</name>
    <name type="common">Perkinsus atlanticus</name>
    <dbReference type="NCBI Taxonomy" id="32597"/>
    <lineage>
        <taxon>Eukaryota</taxon>
        <taxon>Sar</taxon>
        <taxon>Alveolata</taxon>
        <taxon>Perkinsozoa</taxon>
        <taxon>Perkinsea</taxon>
        <taxon>Perkinsida</taxon>
        <taxon>Perkinsidae</taxon>
        <taxon>Perkinsus</taxon>
    </lineage>
</organism>
<keyword evidence="1" id="KW-1003">Cell membrane</keyword>
<dbReference type="OrthoDB" id="7777654at2759"/>
<sequence length="855" mass="95198">MPIGRGFSTTATADDDGAHHEEANGDQQQQYSKSKELGNPITWANPTGGPTIDDYSSDTWKWVFPVGTGLIFFFGWIKGRKDRKEKNLIKGVRLVLVRGRSPRGLPSSVCLLLMSIDVTCPIGDYILPPEVLVWKPAGRDMFTRFKNEDQERRIFLNVVLLKGGHLEKVALSWRLLVVYVCGFRLSTSCRGWCRIMVPLPALLVVLSEVELMPHELEAIDEVYATLERREITLARQLEPRILRESDFVSVFVAKKGELNPKRKGYRDFMSGRHHEDWVMSSRSVACSFETCLRARLREHVELLGLEYFKQPMCDEDLLHELNTGFLYVSGRDKLLRPCLVVQPSLLVKAGISKDNAIHTSVFLLEFITRYMLLPSKVESIVMIVDFDGVGFDAPFSTAFALYKVLAHHYMGRMAAMYLVNSPSFMTTVVRKLARKVMTERQLQKNHIVADVGEDLARYFDADQLERRYGGAKANIKRYYPITHLSSKFYSSVSMPVVVEFARPILFTVFGQPVYGYGLCMALAFMSALLLGDGELRRKALKIDSSALLLSAMIGGILGSRLHYMLTWNSSSSVSFWDMSTGHSFQGGLLGGIVGTTGYAKLYCKESIGRMLDALAPLLLIGHAIGNMGYGWFGYGDLMPYLPETGFRGLLKPADIVLVEEGTALQGEHQGRPSRHRGQARNTNGKTAQVAATGAADESSYADSALPTPMPGMTGGKIGCFISGDGCYGYPTDVPWAMSFPNGLVPTTIAVHPAPLYEMITSAGVGLILWARRKQREAVTWAQVSDFFVLLGSTRFFVERYRGHNRLEGVGISQYQVVALCFILAGLVIRLAISRGWISSVTEKKSEKNVRAKKKD</sequence>
<evidence type="ECO:0000313" key="9">
    <source>
        <dbReference type="EMBL" id="KAF4658833.1"/>
    </source>
</evidence>
<dbReference type="Proteomes" id="UP000570595">
    <property type="component" value="Unassembled WGS sequence"/>
</dbReference>
<accession>A0A7J6LI46</accession>
<dbReference type="PANTHER" id="PTHR30589">
    <property type="entry name" value="PROLIPOPROTEIN DIACYLGLYCERYL TRANSFERASE"/>
    <property type="match status" value="1"/>
</dbReference>
<dbReference type="CDD" id="cd00170">
    <property type="entry name" value="SEC14"/>
    <property type="match status" value="1"/>
</dbReference>
<evidence type="ECO:0000256" key="5">
    <source>
        <dbReference type="ARBA" id="ARBA00023136"/>
    </source>
</evidence>
<dbReference type="Pfam" id="PF01790">
    <property type="entry name" value="LGT"/>
    <property type="match status" value="2"/>
</dbReference>
<proteinExistence type="predicted"/>
<feature type="region of interest" description="Disordered" evidence="6">
    <location>
        <begin position="1"/>
        <end position="43"/>
    </location>
</feature>
<feature type="region of interest" description="Disordered" evidence="6">
    <location>
        <begin position="663"/>
        <end position="705"/>
    </location>
</feature>
<feature type="domain" description="CRAL-TRIO" evidence="8">
    <location>
        <begin position="314"/>
        <end position="476"/>
    </location>
</feature>
<feature type="transmembrane region" description="Helical" evidence="7">
    <location>
        <begin position="583"/>
        <end position="601"/>
    </location>
</feature>
<evidence type="ECO:0000256" key="6">
    <source>
        <dbReference type="SAM" id="MobiDB-lite"/>
    </source>
</evidence>
<keyword evidence="3 7" id="KW-0812">Transmembrane</keyword>
<evidence type="ECO:0000256" key="7">
    <source>
        <dbReference type="SAM" id="Phobius"/>
    </source>
</evidence>
<feature type="transmembrane region" description="Helical" evidence="7">
    <location>
        <begin position="816"/>
        <end position="837"/>
    </location>
</feature>
<evidence type="ECO:0000256" key="3">
    <source>
        <dbReference type="ARBA" id="ARBA00022692"/>
    </source>
</evidence>
<evidence type="ECO:0000256" key="2">
    <source>
        <dbReference type="ARBA" id="ARBA00022679"/>
    </source>
</evidence>
<dbReference type="PROSITE" id="PS50191">
    <property type="entry name" value="CRAL_TRIO"/>
    <property type="match status" value="1"/>
</dbReference>
<dbReference type="GO" id="GO:0042158">
    <property type="term" value="P:lipoprotein biosynthetic process"/>
    <property type="evidence" value="ECO:0007669"/>
    <property type="project" value="InterPro"/>
</dbReference>
<dbReference type="Gene3D" id="3.40.525.10">
    <property type="entry name" value="CRAL-TRIO lipid binding domain"/>
    <property type="match status" value="1"/>
</dbReference>
<keyword evidence="5 7" id="KW-0472">Membrane</keyword>
<dbReference type="InterPro" id="IPR001640">
    <property type="entry name" value="Lgt"/>
</dbReference>
<dbReference type="SUPFAM" id="SSF52087">
    <property type="entry name" value="CRAL/TRIO domain"/>
    <property type="match status" value="1"/>
</dbReference>
<dbReference type="InterPro" id="IPR001251">
    <property type="entry name" value="CRAL-TRIO_dom"/>
</dbReference>
<comment type="caution">
    <text evidence="9">The sequence shown here is derived from an EMBL/GenBank/DDBJ whole genome shotgun (WGS) entry which is preliminary data.</text>
</comment>
<feature type="transmembrane region" description="Helical" evidence="7">
    <location>
        <begin position="613"/>
        <end position="632"/>
    </location>
</feature>
<feature type="transmembrane region" description="Helical" evidence="7">
    <location>
        <begin position="514"/>
        <end position="533"/>
    </location>
</feature>
<feature type="transmembrane region" description="Helical" evidence="7">
    <location>
        <begin position="753"/>
        <end position="770"/>
    </location>
</feature>
<dbReference type="Pfam" id="PF00650">
    <property type="entry name" value="CRAL_TRIO"/>
    <property type="match status" value="1"/>
</dbReference>
<evidence type="ECO:0000256" key="1">
    <source>
        <dbReference type="ARBA" id="ARBA00022475"/>
    </source>
</evidence>